<reference evidence="1" key="1">
    <citation type="submission" date="2020-03" db="EMBL/GenBank/DDBJ databases">
        <title>The deep terrestrial virosphere.</title>
        <authorList>
            <person name="Holmfeldt K."/>
            <person name="Nilsson E."/>
            <person name="Simone D."/>
            <person name="Lopez-Fernandez M."/>
            <person name="Wu X."/>
            <person name="de Brujin I."/>
            <person name="Lundin D."/>
            <person name="Andersson A."/>
            <person name="Bertilsson S."/>
            <person name="Dopson M."/>
        </authorList>
    </citation>
    <scope>NUCLEOTIDE SEQUENCE</scope>
    <source>
        <strain evidence="1">TM448A02298</strain>
        <strain evidence="2">TM448B01025</strain>
    </source>
</reference>
<name>A0A6H1ZW33_9ZZZZ</name>
<gene>
    <name evidence="1" type="ORF">TM448A02298_0008</name>
    <name evidence="2" type="ORF">TM448B01025_0026</name>
</gene>
<evidence type="ECO:0000313" key="1">
    <source>
        <dbReference type="EMBL" id="QJA51784.1"/>
    </source>
</evidence>
<dbReference type="EMBL" id="MT144288">
    <property type="protein sequence ID" value="QJA51784.1"/>
    <property type="molecule type" value="Genomic_DNA"/>
</dbReference>
<accession>A0A6H1ZW33</accession>
<protein>
    <submittedName>
        <fullName evidence="1">Uncharacterized protein</fullName>
    </submittedName>
</protein>
<proteinExistence type="predicted"/>
<dbReference type="EMBL" id="MT144688">
    <property type="protein sequence ID" value="QJH97492.1"/>
    <property type="molecule type" value="Genomic_DNA"/>
</dbReference>
<dbReference type="AlphaFoldDB" id="A0A6H1ZW33"/>
<organism evidence="1">
    <name type="scientific">viral metagenome</name>
    <dbReference type="NCBI Taxonomy" id="1070528"/>
    <lineage>
        <taxon>unclassified sequences</taxon>
        <taxon>metagenomes</taxon>
        <taxon>organismal metagenomes</taxon>
    </lineage>
</organism>
<sequence length="63" mass="7458">MDNDSYKNIKRYLEDSYKYIKNPEEAYQHNFGYIEGFNDAKGLSKDEYHDLGSYNEKLRGGKP</sequence>
<evidence type="ECO:0000313" key="2">
    <source>
        <dbReference type="EMBL" id="QJH97492.1"/>
    </source>
</evidence>